<reference evidence="1" key="1">
    <citation type="journal article" date="2023" name="Mol. Ecol. Resour.">
        <title>Chromosome-level genome assembly of a triploid poplar Populus alba 'Berolinensis'.</title>
        <authorList>
            <person name="Chen S."/>
            <person name="Yu Y."/>
            <person name="Wang X."/>
            <person name="Wang S."/>
            <person name="Zhang T."/>
            <person name="Zhou Y."/>
            <person name="He R."/>
            <person name="Meng N."/>
            <person name="Wang Y."/>
            <person name="Liu W."/>
            <person name="Liu Z."/>
            <person name="Liu J."/>
            <person name="Guo Q."/>
            <person name="Huang H."/>
            <person name="Sederoff R.R."/>
            <person name="Wang G."/>
            <person name="Qu G."/>
            <person name="Chen S."/>
        </authorList>
    </citation>
    <scope>NUCLEOTIDE SEQUENCE</scope>
    <source>
        <strain evidence="1">SC-2020</strain>
    </source>
</reference>
<dbReference type="AlphaFoldDB" id="A0AAD6MNN9"/>
<dbReference type="EMBL" id="JAQIZT010000008">
    <property type="protein sequence ID" value="KAJ6987647.1"/>
    <property type="molecule type" value="Genomic_DNA"/>
</dbReference>
<evidence type="ECO:0000313" key="1">
    <source>
        <dbReference type="EMBL" id="KAJ6987647.1"/>
    </source>
</evidence>
<gene>
    <name evidence="1" type="ORF">NC653_020791</name>
</gene>
<evidence type="ECO:0000313" key="2">
    <source>
        <dbReference type="Proteomes" id="UP001164929"/>
    </source>
</evidence>
<name>A0AAD6MNN9_9ROSI</name>
<dbReference type="Proteomes" id="UP001164929">
    <property type="component" value="Chromosome 8"/>
</dbReference>
<keyword evidence="2" id="KW-1185">Reference proteome</keyword>
<sequence length="114" mass="13160">MYCGLGIVGLLGLWVFASFFFPSVSVPLLLPAKVHAICRCRCRLSRTVFQCTNVSFPFATIHFIMILYDYFRCNGTANSLHDIKLMVFTSQFREGCDIKKLCLYQFLQKSRRQT</sequence>
<organism evidence="1 2">
    <name type="scientific">Populus alba x Populus x berolinensis</name>
    <dbReference type="NCBI Taxonomy" id="444605"/>
    <lineage>
        <taxon>Eukaryota</taxon>
        <taxon>Viridiplantae</taxon>
        <taxon>Streptophyta</taxon>
        <taxon>Embryophyta</taxon>
        <taxon>Tracheophyta</taxon>
        <taxon>Spermatophyta</taxon>
        <taxon>Magnoliopsida</taxon>
        <taxon>eudicotyledons</taxon>
        <taxon>Gunneridae</taxon>
        <taxon>Pentapetalae</taxon>
        <taxon>rosids</taxon>
        <taxon>fabids</taxon>
        <taxon>Malpighiales</taxon>
        <taxon>Salicaceae</taxon>
        <taxon>Saliceae</taxon>
        <taxon>Populus</taxon>
    </lineage>
</organism>
<proteinExistence type="predicted"/>
<comment type="caution">
    <text evidence="1">The sequence shown here is derived from an EMBL/GenBank/DDBJ whole genome shotgun (WGS) entry which is preliminary data.</text>
</comment>
<accession>A0AAD6MNN9</accession>
<protein>
    <submittedName>
        <fullName evidence="1">Uncharacterized protein</fullName>
    </submittedName>
</protein>